<dbReference type="Proteomes" id="UP000308600">
    <property type="component" value="Unassembled WGS sequence"/>
</dbReference>
<name>A0ACD3AZK9_9AGAR</name>
<sequence>MLSATTAPTGHDLLADMPRHADLLEAISDLEYVPATLKRQDSYVKELEEQVTEALGKVEVLTEKTKKERAEHLRIRDATASKWAHTLTGRGKKYEEKATKEEREYHHALEKEMEAKDTLGTYQQLLEDAKRAHEKLIEKAERLKALKEELESLYERIFDGPSPDFPEEDEMERELRAAQNFHDQIQAQISVDSQAAEILKKADQTLGQCVSNIEQAVNQTRWGGNDTRTQTALSEGVSLTSKVQTLIGQAQHVSPLVQSIEVTRIPYGLARDSMYWDDSPEDTLSQGRLRGLVRDLSGSKMRLKAEHDAAFARAQSLDSELERATKRLQTARSVIHEYRRVLFESLSASWKASVVESPLNPGPPSHWKSNNPFAAVVARTASASGQGQ</sequence>
<gene>
    <name evidence="1" type="ORF">BDN72DRAFT_837928</name>
</gene>
<keyword evidence="2" id="KW-1185">Reference proteome</keyword>
<organism evidence="1 2">
    <name type="scientific">Pluteus cervinus</name>
    <dbReference type="NCBI Taxonomy" id="181527"/>
    <lineage>
        <taxon>Eukaryota</taxon>
        <taxon>Fungi</taxon>
        <taxon>Dikarya</taxon>
        <taxon>Basidiomycota</taxon>
        <taxon>Agaricomycotina</taxon>
        <taxon>Agaricomycetes</taxon>
        <taxon>Agaricomycetidae</taxon>
        <taxon>Agaricales</taxon>
        <taxon>Pluteineae</taxon>
        <taxon>Pluteaceae</taxon>
        <taxon>Pluteus</taxon>
    </lineage>
</organism>
<evidence type="ECO:0000313" key="2">
    <source>
        <dbReference type="Proteomes" id="UP000308600"/>
    </source>
</evidence>
<dbReference type="EMBL" id="ML208301">
    <property type="protein sequence ID" value="TFK71190.1"/>
    <property type="molecule type" value="Genomic_DNA"/>
</dbReference>
<evidence type="ECO:0000313" key="1">
    <source>
        <dbReference type="EMBL" id="TFK71190.1"/>
    </source>
</evidence>
<reference evidence="1 2" key="1">
    <citation type="journal article" date="2019" name="Nat. Ecol. Evol.">
        <title>Megaphylogeny resolves global patterns of mushroom evolution.</title>
        <authorList>
            <person name="Varga T."/>
            <person name="Krizsan K."/>
            <person name="Foldi C."/>
            <person name="Dima B."/>
            <person name="Sanchez-Garcia M."/>
            <person name="Sanchez-Ramirez S."/>
            <person name="Szollosi G.J."/>
            <person name="Szarkandi J.G."/>
            <person name="Papp V."/>
            <person name="Albert L."/>
            <person name="Andreopoulos W."/>
            <person name="Angelini C."/>
            <person name="Antonin V."/>
            <person name="Barry K.W."/>
            <person name="Bougher N.L."/>
            <person name="Buchanan P."/>
            <person name="Buyck B."/>
            <person name="Bense V."/>
            <person name="Catcheside P."/>
            <person name="Chovatia M."/>
            <person name="Cooper J."/>
            <person name="Damon W."/>
            <person name="Desjardin D."/>
            <person name="Finy P."/>
            <person name="Geml J."/>
            <person name="Haridas S."/>
            <person name="Hughes K."/>
            <person name="Justo A."/>
            <person name="Karasinski D."/>
            <person name="Kautmanova I."/>
            <person name="Kiss B."/>
            <person name="Kocsube S."/>
            <person name="Kotiranta H."/>
            <person name="LaButti K.M."/>
            <person name="Lechner B.E."/>
            <person name="Liimatainen K."/>
            <person name="Lipzen A."/>
            <person name="Lukacs Z."/>
            <person name="Mihaltcheva S."/>
            <person name="Morgado L.N."/>
            <person name="Niskanen T."/>
            <person name="Noordeloos M.E."/>
            <person name="Ohm R.A."/>
            <person name="Ortiz-Santana B."/>
            <person name="Ovrebo C."/>
            <person name="Racz N."/>
            <person name="Riley R."/>
            <person name="Savchenko A."/>
            <person name="Shiryaev A."/>
            <person name="Soop K."/>
            <person name="Spirin V."/>
            <person name="Szebenyi C."/>
            <person name="Tomsovsky M."/>
            <person name="Tulloss R.E."/>
            <person name="Uehling J."/>
            <person name="Grigoriev I.V."/>
            <person name="Vagvolgyi C."/>
            <person name="Papp T."/>
            <person name="Martin F.M."/>
            <person name="Miettinen O."/>
            <person name="Hibbett D.S."/>
            <person name="Nagy L.G."/>
        </authorList>
    </citation>
    <scope>NUCLEOTIDE SEQUENCE [LARGE SCALE GENOMIC DNA]</scope>
    <source>
        <strain evidence="1 2">NL-1719</strain>
    </source>
</reference>
<protein>
    <submittedName>
        <fullName evidence="1">Uncharacterized protein</fullName>
    </submittedName>
</protein>
<accession>A0ACD3AZK9</accession>
<proteinExistence type="predicted"/>